<dbReference type="RefSeq" id="WP_272103828.1">
    <property type="nucleotide sequence ID" value="NZ_JAQNDK010000006.1"/>
</dbReference>
<dbReference type="PANTHER" id="PTHR15032:SF4">
    <property type="entry name" value="N-ACYL-PHOSPHATIDYLETHANOLAMINE-HYDROLYZING PHOSPHOLIPASE D"/>
    <property type="match status" value="1"/>
</dbReference>
<dbReference type="SUPFAM" id="SSF56281">
    <property type="entry name" value="Metallo-hydrolase/oxidoreductase"/>
    <property type="match status" value="1"/>
</dbReference>
<evidence type="ECO:0000256" key="1">
    <source>
        <dbReference type="SAM" id="MobiDB-lite"/>
    </source>
</evidence>
<keyword evidence="4" id="KW-1185">Reference proteome</keyword>
<evidence type="ECO:0000259" key="2">
    <source>
        <dbReference type="SMART" id="SM00849"/>
    </source>
</evidence>
<reference evidence="3 4" key="1">
    <citation type="submission" date="2023-01" db="EMBL/GenBank/DDBJ databases">
        <title>Minimal conservation of predation-associated metabolite biosynthetic gene clusters underscores biosynthetic potential of Myxococcota including descriptions for ten novel species: Archangium lansinium sp. nov., Myxococcus landrumus sp. nov., Nannocystis bai.</title>
        <authorList>
            <person name="Ahearne A."/>
            <person name="Stevens C."/>
            <person name="Dowd S."/>
        </authorList>
    </citation>
    <scope>NUCLEOTIDE SEQUENCE [LARGE SCALE GENOMIC DNA]</scope>
    <source>
        <strain evidence="3 4">WIWO2</strain>
    </source>
</reference>
<dbReference type="Proteomes" id="UP001217485">
    <property type="component" value="Unassembled WGS sequence"/>
</dbReference>
<dbReference type="SMART" id="SM00849">
    <property type="entry name" value="Lactamase_B"/>
    <property type="match status" value="1"/>
</dbReference>
<sequence length="347" mass="38065">MNDSRRRKGLRLERARASAQFKDGKFENPSGAGPTMTKGSTLPVLGEFFFRRGRREPPAPLPVVRPHETWARQSDTGLRVTWLGHSTVLLELDGRRVLTDPVFGERASPVSFAGPLRFHPVPAALDELPPLDAVLLSHDHFDHLCAPTIEALARTRVPIVTPLGVGALLEALGVDPARITELDWHERAEIGGVRFTATPSQHFSGRGPTSRNATLWASWVIETERRKVFFSGDTGLFPGFEDIGKQHGPFDLVMLEVGAYHPAWGTIHLGPENALTALEMLGGGTLLPVHWGTFNLALHDWDEPAETLLSLATERGARVVTPQIGAAFEPERVGAPTPWWRSVASPR</sequence>
<feature type="compositionally biased region" description="Basic and acidic residues" evidence="1">
    <location>
        <begin position="10"/>
        <end position="26"/>
    </location>
</feature>
<dbReference type="InterPro" id="IPR001279">
    <property type="entry name" value="Metallo-B-lactamas"/>
</dbReference>
<gene>
    <name evidence="3" type="ORF">POL72_47825</name>
</gene>
<protein>
    <submittedName>
        <fullName evidence="3">MBL fold metallo-hydrolase</fullName>
    </submittedName>
</protein>
<evidence type="ECO:0000313" key="4">
    <source>
        <dbReference type="Proteomes" id="UP001217485"/>
    </source>
</evidence>
<evidence type="ECO:0000313" key="3">
    <source>
        <dbReference type="EMBL" id="MDC0685508.1"/>
    </source>
</evidence>
<accession>A0ABT5CIN9</accession>
<proteinExistence type="predicted"/>
<comment type="caution">
    <text evidence="3">The sequence shown here is derived from an EMBL/GenBank/DDBJ whole genome shotgun (WGS) entry which is preliminary data.</text>
</comment>
<dbReference type="EMBL" id="JAQNDK010000006">
    <property type="protein sequence ID" value="MDC0685508.1"/>
    <property type="molecule type" value="Genomic_DNA"/>
</dbReference>
<dbReference type="InterPro" id="IPR036866">
    <property type="entry name" value="RibonucZ/Hydroxyglut_hydro"/>
</dbReference>
<name>A0ABT5CIN9_9BACT</name>
<dbReference type="Gene3D" id="3.60.15.10">
    <property type="entry name" value="Ribonuclease Z/Hydroxyacylglutathione hydrolase-like"/>
    <property type="match status" value="1"/>
</dbReference>
<feature type="domain" description="Metallo-beta-lactamase" evidence="2">
    <location>
        <begin position="84"/>
        <end position="290"/>
    </location>
</feature>
<feature type="region of interest" description="Disordered" evidence="1">
    <location>
        <begin position="1"/>
        <end position="39"/>
    </location>
</feature>
<dbReference type="Pfam" id="PF12706">
    <property type="entry name" value="Lactamase_B_2"/>
    <property type="match status" value="1"/>
</dbReference>
<dbReference type="PANTHER" id="PTHR15032">
    <property type="entry name" value="N-ACYL-PHOSPHATIDYLETHANOLAMINE-HYDROLYZING PHOSPHOLIPASE D"/>
    <property type="match status" value="1"/>
</dbReference>
<organism evidence="3 4">
    <name type="scientific">Sorangium atrum</name>
    <dbReference type="NCBI Taxonomy" id="2995308"/>
    <lineage>
        <taxon>Bacteria</taxon>
        <taxon>Pseudomonadati</taxon>
        <taxon>Myxococcota</taxon>
        <taxon>Polyangia</taxon>
        <taxon>Polyangiales</taxon>
        <taxon>Polyangiaceae</taxon>
        <taxon>Sorangium</taxon>
    </lineage>
</organism>